<gene>
    <name evidence="2" type="ORF">QTG54_010291</name>
</gene>
<dbReference type="Proteomes" id="UP001224775">
    <property type="component" value="Unassembled WGS sequence"/>
</dbReference>
<proteinExistence type="predicted"/>
<protein>
    <submittedName>
        <fullName evidence="2">Uncharacterized protein</fullName>
    </submittedName>
</protein>
<evidence type="ECO:0000313" key="3">
    <source>
        <dbReference type="Proteomes" id="UP001224775"/>
    </source>
</evidence>
<name>A0AAD9DAS4_9STRA</name>
<comment type="caution">
    <text evidence="2">The sequence shown here is derived from an EMBL/GenBank/DDBJ whole genome shotgun (WGS) entry which is preliminary data.</text>
</comment>
<dbReference type="AlphaFoldDB" id="A0AAD9DAS4"/>
<evidence type="ECO:0000256" key="1">
    <source>
        <dbReference type="SAM" id="MobiDB-lite"/>
    </source>
</evidence>
<dbReference type="EMBL" id="JATAAI010000019">
    <property type="protein sequence ID" value="KAK1738975.1"/>
    <property type="molecule type" value="Genomic_DNA"/>
</dbReference>
<accession>A0AAD9DAS4</accession>
<organism evidence="2 3">
    <name type="scientific">Skeletonema marinoi</name>
    <dbReference type="NCBI Taxonomy" id="267567"/>
    <lineage>
        <taxon>Eukaryota</taxon>
        <taxon>Sar</taxon>
        <taxon>Stramenopiles</taxon>
        <taxon>Ochrophyta</taxon>
        <taxon>Bacillariophyta</taxon>
        <taxon>Coscinodiscophyceae</taxon>
        <taxon>Thalassiosirophycidae</taxon>
        <taxon>Thalassiosirales</taxon>
        <taxon>Skeletonemataceae</taxon>
        <taxon>Skeletonema</taxon>
        <taxon>Skeletonema marinoi-dohrnii complex</taxon>
    </lineage>
</organism>
<evidence type="ECO:0000313" key="2">
    <source>
        <dbReference type="EMBL" id="KAK1738975.1"/>
    </source>
</evidence>
<feature type="region of interest" description="Disordered" evidence="1">
    <location>
        <begin position="79"/>
        <end position="99"/>
    </location>
</feature>
<sequence>MQVTLDAKRISHLLALLLASFLIAKLLQVKFEWTPLSAWGLGISISCQMSNAILKLMDPESHCNDLDDNEIKWQQERKRELEKRKERRIGGGTNDKKKE</sequence>
<reference evidence="2" key="1">
    <citation type="submission" date="2023-06" db="EMBL/GenBank/DDBJ databases">
        <title>Survivors Of The Sea: Transcriptome response of Skeletonema marinoi to long-term dormancy.</title>
        <authorList>
            <person name="Pinder M.I.M."/>
            <person name="Kourtchenko O."/>
            <person name="Robertson E.K."/>
            <person name="Larsson T."/>
            <person name="Maumus F."/>
            <person name="Osuna-Cruz C.M."/>
            <person name="Vancaester E."/>
            <person name="Stenow R."/>
            <person name="Vandepoele K."/>
            <person name="Ploug H."/>
            <person name="Bruchert V."/>
            <person name="Godhe A."/>
            <person name="Topel M."/>
        </authorList>
    </citation>
    <scope>NUCLEOTIDE SEQUENCE</scope>
    <source>
        <strain evidence="2">R05AC</strain>
    </source>
</reference>
<keyword evidence="3" id="KW-1185">Reference proteome</keyword>